<dbReference type="InterPro" id="IPR023398">
    <property type="entry name" value="TIF_eIF4e-like"/>
</dbReference>
<sequence length="162" mass="19386">MSLKFENNWNLWYHHEKDNWNLNGYKNIYIIKDTETFWKLYNNFDKIGHILYKQFFLMKGNINPVWEDENNKNGGCWSFKIQENHASELWEQLSILLVTNEILLKEYKNEIAGLSISLKKNNYCIIKIWNSNSKNNSIKILNPNILEQWGLELIYIANVPDV</sequence>
<dbReference type="GO" id="GO:0003743">
    <property type="term" value="F:translation initiation factor activity"/>
    <property type="evidence" value="ECO:0007669"/>
    <property type="project" value="UniProtKB-KW"/>
</dbReference>
<evidence type="ECO:0008006" key="6">
    <source>
        <dbReference type="Google" id="ProtNLM"/>
    </source>
</evidence>
<dbReference type="Pfam" id="PF01652">
    <property type="entry name" value="IF4E"/>
    <property type="match status" value="1"/>
</dbReference>
<dbReference type="PANTHER" id="PTHR11960">
    <property type="entry name" value="EUKARYOTIC TRANSLATION INITIATION FACTOR 4E RELATED"/>
    <property type="match status" value="1"/>
</dbReference>
<evidence type="ECO:0000313" key="5">
    <source>
        <dbReference type="EMBL" id="QHU00125.1"/>
    </source>
</evidence>
<accession>A0A6C0J373</accession>
<name>A0A6C0J373_9ZZZZ</name>
<dbReference type="PANTHER" id="PTHR11960:SF66">
    <property type="entry name" value="EUKARYOTIC TRANSLATION INITIATION FACTOR 4E TYPE 3"/>
    <property type="match status" value="1"/>
</dbReference>
<dbReference type="GO" id="GO:0016281">
    <property type="term" value="C:eukaryotic translation initiation factor 4F complex"/>
    <property type="evidence" value="ECO:0007669"/>
    <property type="project" value="TreeGrafter"/>
</dbReference>
<dbReference type="Gene3D" id="3.30.760.10">
    <property type="entry name" value="RNA Cap, Translation Initiation Factor Eif4e"/>
    <property type="match status" value="1"/>
</dbReference>
<dbReference type="EMBL" id="MN740323">
    <property type="protein sequence ID" value="QHU00125.1"/>
    <property type="molecule type" value="Genomic_DNA"/>
</dbReference>
<keyword evidence="4" id="KW-0648">Protein biosynthesis</keyword>
<dbReference type="GO" id="GO:0000340">
    <property type="term" value="F:RNA 7-methylguanosine cap binding"/>
    <property type="evidence" value="ECO:0007669"/>
    <property type="project" value="TreeGrafter"/>
</dbReference>
<dbReference type="AlphaFoldDB" id="A0A6C0J373"/>
<evidence type="ECO:0000256" key="4">
    <source>
        <dbReference type="ARBA" id="ARBA00022917"/>
    </source>
</evidence>
<dbReference type="InterPro" id="IPR001040">
    <property type="entry name" value="TIF_eIF_4E"/>
</dbReference>
<evidence type="ECO:0000256" key="1">
    <source>
        <dbReference type="ARBA" id="ARBA00022540"/>
    </source>
</evidence>
<evidence type="ECO:0000256" key="2">
    <source>
        <dbReference type="ARBA" id="ARBA00022845"/>
    </source>
</evidence>
<dbReference type="GO" id="GO:0006417">
    <property type="term" value="P:regulation of translation"/>
    <property type="evidence" value="ECO:0007669"/>
    <property type="project" value="UniProtKB-KW"/>
</dbReference>
<keyword evidence="3" id="KW-0694">RNA-binding</keyword>
<organism evidence="5">
    <name type="scientific">viral metagenome</name>
    <dbReference type="NCBI Taxonomy" id="1070528"/>
    <lineage>
        <taxon>unclassified sequences</taxon>
        <taxon>metagenomes</taxon>
        <taxon>organismal metagenomes</taxon>
    </lineage>
</organism>
<keyword evidence="2" id="KW-0810">Translation regulation</keyword>
<keyword evidence="1" id="KW-0396">Initiation factor</keyword>
<reference evidence="5" key="1">
    <citation type="journal article" date="2020" name="Nature">
        <title>Giant virus diversity and host interactions through global metagenomics.</title>
        <authorList>
            <person name="Schulz F."/>
            <person name="Roux S."/>
            <person name="Paez-Espino D."/>
            <person name="Jungbluth S."/>
            <person name="Walsh D.A."/>
            <person name="Denef V.J."/>
            <person name="McMahon K.D."/>
            <person name="Konstantinidis K.T."/>
            <person name="Eloe-Fadrosh E.A."/>
            <person name="Kyrpides N.C."/>
            <person name="Woyke T."/>
        </authorList>
    </citation>
    <scope>NUCLEOTIDE SEQUENCE</scope>
    <source>
        <strain evidence="5">GVMAG-M-3300025860-12</strain>
    </source>
</reference>
<evidence type="ECO:0000256" key="3">
    <source>
        <dbReference type="ARBA" id="ARBA00022884"/>
    </source>
</evidence>
<proteinExistence type="predicted"/>
<dbReference type="SUPFAM" id="SSF55418">
    <property type="entry name" value="eIF4e-like"/>
    <property type="match status" value="1"/>
</dbReference>
<protein>
    <recommendedName>
        <fullName evidence="6">Eukaryotic translation initiation factor 4E</fullName>
    </recommendedName>
</protein>